<evidence type="ECO:0000259" key="2">
    <source>
        <dbReference type="PROSITE" id="PS51462"/>
    </source>
</evidence>
<dbReference type="GO" id="GO:0005829">
    <property type="term" value="C:cytosol"/>
    <property type="evidence" value="ECO:0007669"/>
    <property type="project" value="TreeGrafter"/>
</dbReference>
<keyword evidence="4" id="KW-1185">Reference proteome</keyword>
<dbReference type="CDD" id="cd18888">
    <property type="entry name" value="NUDIX_ADPRase_Nudt5"/>
    <property type="match status" value="1"/>
</dbReference>
<organism evidence="3 4">
    <name type="scientific">Lachancea mirantina</name>
    <dbReference type="NCBI Taxonomy" id="1230905"/>
    <lineage>
        <taxon>Eukaryota</taxon>
        <taxon>Fungi</taxon>
        <taxon>Dikarya</taxon>
        <taxon>Ascomycota</taxon>
        <taxon>Saccharomycotina</taxon>
        <taxon>Saccharomycetes</taxon>
        <taxon>Saccharomycetales</taxon>
        <taxon>Saccharomycetaceae</taxon>
        <taxon>Lachancea</taxon>
    </lineage>
</organism>
<dbReference type="STRING" id="1230905.A0A1G4JDF9"/>
<protein>
    <submittedName>
        <fullName evidence="3">LAMI_0D08196g1_1</fullName>
    </submittedName>
</protein>
<gene>
    <name evidence="3" type="ORF">LAMI_0D08196G</name>
</gene>
<reference evidence="3 4" key="1">
    <citation type="submission" date="2016-03" db="EMBL/GenBank/DDBJ databases">
        <authorList>
            <person name="Devillers H."/>
        </authorList>
    </citation>
    <scope>NUCLEOTIDE SEQUENCE [LARGE SCALE GENOMIC DNA]</scope>
    <source>
        <strain evidence="3">CBS 11717</strain>
    </source>
</reference>
<dbReference type="EMBL" id="LT598463">
    <property type="protein sequence ID" value="SCU87961.1"/>
    <property type="molecule type" value="Genomic_DNA"/>
</dbReference>
<accession>A0A1G4JDF9</accession>
<dbReference type="PANTHER" id="PTHR11839:SF1">
    <property type="entry name" value="ADP-SUGAR PYROPHOSPHATASE"/>
    <property type="match status" value="1"/>
</dbReference>
<dbReference type="GO" id="GO:0005634">
    <property type="term" value="C:nucleus"/>
    <property type="evidence" value="ECO:0007669"/>
    <property type="project" value="TreeGrafter"/>
</dbReference>
<dbReference type="PANTHER" id="PTHR11839">
    <property type="entry name" value="UDP/ADP-SUGAR PYROPHOSPHATASE"/>
    <property type="match status" value="1"/>
</dbReference>
<evidence type="ECO:0000313" key="4">
    <source>
        <dbReference type="Proteomes" id="UP000191024"/>
    </source>
</evidence>
<evidence type="ECO:0000313" key="3">
    <source>
        <dbReference type="EMBL" id="SCU87961.1"/>
    </source>
</evidence>
<dbReference type="FunFam" id="3.90.79.10:FF:000016">
    <property type="entry name" value="ADP-sugar pyrophosphatase isoform X1"/>
    <property type="match status" value="1"/>
</dbReference>
<dbReference type="InterPro" id="IPR000086">
    <property type="entry name" value="NUDIX_hydrolase_dom"/>
</dbReference>
<dbReference type="GO" id="GO:0047631">
    <property type="term" value="F:ADP-ribose diphosphatase activity"/>
    <property type="evidence" value="ECO:0007669"/>
    <property type="project" value="TreeGrafter"/>
</dbReference>
<dbReference type="InterPro" id="IPR015797">
    <property type="entry name" value="NUDIX_hydrolase-like_dom_sf"/>
</dbReference>
<dbReference type="Gene3D" id="3.90.79.10">
    <property type="entry name" value="Nucleoside Triphosphate Pyrophosphohydrolase"/>
    <property type="match status" value="1"/>
</dbReference>
<dbReference type="GO" id="GO:0006753">
    <property type="term" value="P:nucleoside phosphate metabolic process"/>
    <property type="evidence" value="ECO:0007669"/>
    <property type="project" value="TreeGrafter"/>
</dbReference>
<dbReference type="InterPro" id="IPR020084">
    <property type="entry name" value="NUDIX_hydrolase_CS"/>
</dbReference>
<dbReference type="AlphaFoldDB" id="A0A1G4JDF9"/>
<dbReference type="Pfam" id="PF00293">
    <property type="entry name" value="NUDIX"/>
    <property type="match status" value="1"/>
</dbReference>
<feature type="domain" description="Nudix hydrolase" evidence="2">
    <location>
        <begin position="79"/>
        <end position="220"/>
    </location>
</feature>
<dbReference type="PROSITE" id="PS00893">
    <property type="entry name" value="NUDIX_BOX"/>
    <property type="match status" value="1"/>
</dbReference>
<evidence type="ECO:0000256" key="1">
    <source>
        <dbReference type="ARBA" id="ARBA00022801"/>
    </source>
</evidence>
<dbReference type="Proteomes" id="UP000191024">
    <property type="component" value="Chromosome D"/>
</dbReference>
<keyword evidence="1" id="KW-0378">Hydrolase</keyword>
<dbReference type="PROSITE" id="PS51462">
    <property type="entry name" value="NUDIX"/>
    <property type="match status" value="1"/>
</dbReference>
<dbReference type="OrthoDB" id="10249920at2759"/>
<sequence>MLRSLTTTTTCRPTRSVVTRITRIMSSTAKPEDAKFLKAAPVSDPQECKWIGLEKIEYLDPTGIKRQWDSAVRRTRTSGGVDAVGILAILKTPGKEPEVLIQKQFRPPVAGVCIELPAGLVDEGESVEVTALRELKEETGYIGKILTKTPTIFNDPGFTNTNLSLVTVEVDMTLPENQNPQTELEENEFIESVRIPLKNFAHHLKDLASQGYKLDARVQNIAAGIELAQIYSL</sequence>
<dbReference type="GO" id="GO:0019693">
    <property type="term" value="P:ribose phosphate metabolic process"/>
    <property type="evidence" value="ECO:0007669"/>
    <property type="project" value="TreeGrafter"/>
</dbReference>
<name>A0A1G4JDF9_9SACH</name>
<dbReference type="SUPFAM" id="SSF55811">
    <property type="entry name" value="Nudix"/>
    <property type="match status" value="1"/>
</dbReference>
<proteinExistence type="predicted"/>